<dbReference type="AlphaFoldDB" id="A0A3P3VSV9"/>
<accession>A0A3P3VSV9</accession>
<dbReference type="NCBIfam" id="NF001557">
    <property type="entry name" value="PRK00378.1"/>
    <property type="match status" value="1"/>
</dbReference>
<evidence type="ECO:0000256" key="2">
    <source>
        <dbReference type="ARBA" id="ARBA00009035"/>
    </source>
</evidence>
<comment type="caution">
    <text evidence="4">The sequence shown here is derived from an EMBL/GenBank/DDBJ whole genome shotgun (WGS) entry which is preliminary data.</text>
</comment>
<comment type="subcellular location">
    <subcellularLocation>
        <location evidence="1">Cytoplasm</location>
        <location evidence="1">Nucleoid</location>
    </subcellularLocation>
</comment>
<dbReference type="PANTHER" id="PTHR38772">
    <property type="match status" value="1"/>
</dbReference>
<comment type="similarity">
    <text evidence="2">Belongs to the YejK family.</text>
</comment>
<reference evidence="4 5" key="2">
    <citation type="submission" date="2018-12" db="EMBL/GenBank/DDBJ databases">
        <title>Simiduia agarivorans gen. nov., sp. nov., a marine, agarolytic bacterium isolated from shallow coastal water from Keelung, Taiwan.</title>
        <authorList>
            <person name="Shieh W.Y."/>
        </authorList>
    </citation>
    <scope>NUCLEOTIDE SEQUENCE [LARGE SCALE GENOMIC DNA]</scope>
    <source>
        <strain evidence="4 5">GTF-13</strain>
    </source>
</reference>
<reference evidence="4 5" key="1">
    <citation type="submission" date="2018-08" db="EMBL/GenBank/DDBJ databases">
        <authorList>
            <person name="Khan S.A."/>
        </authorList>
    </citation>
    <scope>NUCLEOTIDE SEQUENCE [LARGE SCALE GENOMIC DNA]</scope>
    <source>
        <strain evidence="4 5">GTF-13</strain>
    </source>
</reference>
<proteinExistence type="inferred from homology"/>
<dbReference type="GO" id="GO:0003690">
    <property type="term" value="F:double-stranded DNA binding"/>
    <property type="evidence" value="ECO:0007669"/>
    <property type="project" value="TreeGrafter"/>
</dbReference>
<gene>
    <name evidence="4" type="primary">yejK</name>
    <name evidence="4" type="ORF">D0544_01730</name>
</gene>
<name>A0A3P3VSV9_9GAMM</name>
<dbReference type="GO" id="GO:0003727">
    <property type="term" value="F:single-stranded RNA binding"/>
    <property type="evidence" value="ECO:0007669"/>
    <property type="project" value="TreeGrafter"/>
</dbReference>
<protein>
    <submittedName>
        <fullName evidence="4">Nucleoid-associated protein YejK</fullName>
    </submittedName>
</protein>
<evidence type="ECO:0000313" key="4">
    <source>
        <dbReference type="EMBL" id="RRJ83863.1"/>
    </source>
</evidence>
<dbReference type="InterPro" id="IPR007358">
    <property type="entry name" value="Nucleoid_associated_NdpA"/>
</dbReference>
<dbReference type="Proteomes" id="UP000280792">
    <property type="component" value="Unassembled WGS sequence"/>
</dbReference>
<dbReference type="GO" id="GO:0043590">
    <property type="term" value="C:bacterial nucleoid"/>
    <property type="evidence" value="ECO:0007669"/>
    <property type="project" value="TreeGrafter"/>
</dbReference>
<sequence>MAIENCIVHRLEKRADGDESVLIPRTSTLPVTPEMEGLLADLTQSYNSKNGKAYGCFNTESPFSQLLSNTLAGDCDFVAFSLDAMGLLKAQIDQSNFATGGFLLFIQYKQALTDYLMILMLNNTDAVSVDDKLEINSSQYLDLTRLHMAARINISEWKNNTKATRYISFLKPRNNRKVSDYFRDFIGCSETGDSKKETERLLTTFEAYCNEAEFEDEKSEELKRKAFEYCSDQAKNGDSVLIKELSGYLDQDEPDHFARFVNTRDYDVAEEVQPEKSQLQQLVRYSGRAKGLSLSFNAHHLGDTVHYDAASQTLTITNIPDNLKKQLQKRQR</sequence>
<evidence type="ECO:0000313" key="5">
    <source>
        <dbReference type="Proteomes" id="UP000280792"/>
    </source>
</evidence>
<organism evidence="4 5">
    <name type="scientific">Aestuariirhabdus litorea</name>
    <dbReference type="NCBI Taxonomy" id="2528527"/>
    <lineage>
        <taxon>Bacteria</taxon>
        <taxon>Pseudomonadati</taxon>
        <taxon>Pseudomonadota</taxon>
        <taxon>Gammaproteobacteria</taxon>
        <taxon>Oceanospirillales</taxon>
        <taxon>Aestuariirhabdaceae</taxon>
        <taxon>Aestuariirhabdus</taxon>
    </lineage>
</organism>
<dbReference type="PANTHER" id="PTHR38772:SF1">
    <property type="entry name" value="NUCLEOID-ASSOCIATED PROTEIN YEJK"/>
    <property type="match status" value="1"/>
</dbReference>
<dbReference type="EMBL" id="QWEZ01000001">
    <property type="protein sequence ID" value="RRJ83863.1"/>
    <property type="molecule type" value="Genomic_DNA"/>
</dbReference>
<evidence type="ECO:0000256" key="3">
    <source>
        <dbReference type="ARBA" id="ARBA00022490"/>
    </source>
</evidence>
<dbReference type="RefSeq" id="WP_125014242.1">
    <property type="nucleotide sequence ID" value="NZ_QWEZ01000001.1"/>
</dbReference>
<keyword evidence="3" id="KW-0963">Cytoplasm</keyword>
<evidence type="ECO:0000256" key="1">
    <source>
        <dbReference type="ARBA" id="ARBA00004453"/>
    </source>
</evidence>
<dbReference type="Pfam" id="PF04245">
    <property type="entry name" value="NA37"/>
    <property type="match status" value="1"/>
</dbReference>
<keyword evidence="5" id="KW-1185">Reference proteome</keyword>